<dbReference type="EMBL" id="ML170170">
    <property type="protein sequence ID" value="TDL23358.1"/>
    <property type="molecule type" value="Genomic_DNA"/>
</dbReference>
<evidence type="ECO:0000313" key="1">
    <source>
        <dbReference type="EMBL" id="TDL23358.1"/>
    </source>
</evidence>
<sequence length="312" mass="35344">MFLYPWDIHPVRLKSAITYFGLNPRQTWEASRSDISIRGLMDEVQQAVAAIVPSKTLEILLLGTTNGDPTLGISHTIFEIVPKGKYRLFYAVHVQAKSEWILDLVLTWYERRQPDAAYQFYKQTKCAATTASLAGVIWKRQVYRYFRSIRNSQSISLVSLQDKTIHRWDYPGGAEMVQFRVPGLTDALQTAVKKQEACYLQALNFKAVDSLVYQPGGLSCIQITDAMTQPIQVGGLQVIQKCITLEDAGLASLRPLYNGNGRLWPFIFVVPEDSKFSRVPQKLEGGTKIWRQKIHQFLLALPETKVWCVASS</sequence>
<dbReference type="OrthoDB" id="2340858at2759"/>
<dbReference type="AlphaFoldDB" id="A0A4Y7Q829"/>
<proteinExistence type="predicted"/>
<gene>
    <name evidence="1" type="ORF">BD410DRAFT_157074</name>
</gene>
<evidence type="ECO:0000313" key="2">
    <source>
        <dbReference type="Proteomes" id="UP000294933"/>
    </source>
</evidence>
<name>A0A4Y7Q829_9AGAM</name>
<dbReference type="Proteomes" id="UP000294933">
    <property type="component" value="Unassembled WGS sequence"/>
</dbReference>
<reference evidence="1 2" key="1">
    <citation type="submission" date="2018-06" db="EMBL/GenBank/DDBJ databases">
        <title>A transcriptomic atlas of mushroom development highlights an independent origin of complex multicellularity.</title>
        <authorList>
            <consortium name="DOE Joint Genome Institute"/>
            <person name="Krizsan K."/>
            <person name="Almasi E."/>
            <person name="Merenyi Z."/>
            <person name="Sahu N."/>
            <person name="Viragh M."/>
            <person name="Koszo T."/>
            <person name="Mondo S."/>
            <person name="Kiss B."/>
            <person name="Balint B."/>
            <person name="Kues U."/>
            <person name="Barry K."/>
            <person name="Hegedus J.C."/>
            <person name="Henrissat B."/>
            <person name="Johnson J."/>
            <person name="Lipzen A."/>
            <person name="Ohm R."/>
            <person name="Nagy I."/>
            <person name="Pangilinan J."/>
            <person name="Yan J."/>
            <person name="Xiong Y."/>
            <person name="Grigoriev I.V."/>
            <person name="Hibbett D.S."/>
            <person name="Nagy L.G."/>
        </authorList>
    </citation>
    <scope>NUCLEOTIDE SEQUENCE [LARGE SCALE GENOMIC DNA]</scope>
    <source>
        <strain evidence="1 2">SZMC22713</strain>
    </source>
</reference>
<protein>
    <submittedName>
        <fullName evidence="1">Uncharacterized protein</fullName>
    </submittedName>
</protein>
<organism evidence="1 2">
    <name type="scientific">Rickenella mellea</name>
    <dbReference type="NCBI Taxonomy" id="50990"/>
    <lineage>
        <taxon>Eukaryota</taxon>
        <taxon>Fungi</taxon>
        <taxon>Dikarya</taxon>
        <taxon>Basidiomycota</taxon>
        <taxon>Agaricomycotina</taxon>
        <taxon>Agaricomycetes</taxon>
        <taxon>Hymenochaetales</taxon>
        <taxon>Rickenellaceae</taxon>
        <taxon>Rickenella</taxon>
    </lineage>
</organism>
<accession>A0A4Y7Q829</accession>
<keyword evidence="2" id="KW-1185">Reference proteome</keyword>
<dbReference type="VEuPathDB" id="FungiDB:BD410DRAFT_157074"/>